<proteinExistence type="predicted"/>
<sequence length="124" mass="14785">MLDIRGSINNLKWNTEHHFLHIQAQHDFIRRWAIQFELGYSDFRTIQMALQIDQNMDLLKEFTKAYDAVYQYESVFAEDGLEAFNQKFGNQMEQYDKAHQTLLKILDQLSKIQPEVDKSEENLI</sequence>
<reference evidence="1 2" key="1">
    <citation type="journal article" date="2015" name="Genome Announc.">
        <title>Expanding the biotechnology potential of lactobacilli through comparative genomics of 213 strains and associated genera.</title>
        <authorList>
            <person name="Sun Z."/>
            <person name="Harris H.M."/>
            <person name="McCann A."/>
            <person name="Guo C."/>
            <person name="Argimon S."/>
            <person name="Zhang W."/>
            <person name="Yang X."/>
            <person name="Jeffery I.B."/>
            <person name="Cooney J.C."/>
            <person name="Kagawa T.F."/>
            <person name="Liu W."/>
            <person name="Song Y."/>
            <person name="Salvetti E."/>
            <person name="Wrobel A."/>
            <person name="Rasinkangas P."/>
            <person name="Parkhill J."/>
            <person name="Rea M.C."/>
            <person name="O'Sullivan O."/>
            <person name="Ritari J."/>
            <person name="Douillard F.P."/>
            <person name="Paul Ross R."/>
            <person name="Yang R."/>
            <person name="Briner A.E."/>
            <person name="Felis G.E."/>
            <person name="de Vos W.M."/>
            <person name="Barrangou R."/>
            <person name="Klaenhammer T.R."/>
            <person name="Caufield P.W."/>
            <person name="Cui Y."/>
            <person name="Zhang H."/>
            <person name="O'Toole P.W."/>
        </authorList>
    </citation>
    <scope>NUCLEOTIDE SEQUENCE [LARGE SCALE GENOMIC DNA]</scope>
    <source>
        <strain evidence="1 2">DSM 23026</strain>
    </source>
</reference>
<dbReference type="RefSeq" id="WP_057799082.1">
    <property type="nucleotide sequence ID" value="NZ_BJZZ01000011.1"/>
</dbReference>
<protein>
    <submittedName>
        <fullName evidence="1">Uncharacterized protein</fullName>
    </submittedName>
</protein>
<dbReference type="EMBL" id="JQCQ01000012">
    <property type="protein sequence ID" value="KRO25312.1"/>
    <property type="molecule type" value="Genomic_DNA"/>
</dbReference>
<dbReference type="Proteomes" id="UP000051249">
    <property type="component" value="Unassembled WGS sequence"/>
</dbReference>
<keyword evidence="2" id="KW-1185">Reference proteome</keyword>
<evidence type="ECO:0000313" key="1">
    <source>
        <dbReference type="EMBL" id="KRO25312.1"/>
    </source>
</evidence>
<comment type="caution">
    <text evidence="1">The sequence shown here is derived from an EMBL/GenBank/DDBJ whole genome shotgun (WGS) entry which is preliminary data.</text>
</comment>
<dbReference type="OrthoDB" id="2325119at2"/>
<evidence type="ECO:0000313" key="2">
    <source>
        <dbReference type="Proteomes" id="UP000051249"/>
    </source>
</evidence>
<dbReference type="AlphaFoldDB" id="A0A0R2NLP9"/>
<accession>A0A0R2NLP9</accession>
<name>A0A0R2NLP9_9LACO</name>
<dbReference type="PATRIC" id="fig|480391.4.peg.260"/>
<gene>
    <name evidence="1" type="ORF">IV88_GL000257</name>
</gene>
<organism evidence="1 2">
    <name type="scientific">Pediococcus argentinicus</name>
    <dbReference type="NCBI Taxonomy" id="480391"/>
    <lineage>
        <taxon>Bacteria</taxon>
        <taxon>Bacillati</taxon>
        <taxon>Bacillota</taxon>
        <taxon>Bacilli</taxon>
        <taxon>Lactobacillales</taxon>
        <taxon>Lactobacillaceae</taxon>
        <taxon>Pediococcus</taxon>
    </lineage>
</organism>